<dbReference type="CDD" id="cd02440">
    <property type="entry name" value="AdoMet_MTases"/>
    <property type="match status" value="1"/>
</dbReference>
<keyword evidence="2" id="KW-0949">S-adenosyl-L-methionine</keyword>
<evidence type="ECO:0000256" key="3">
    <source>
        <dbReference type="ARBA" id="ARBA00022694"/>
    </source>
</evidence>
<dbReference type="Pfam" id="PF02475">
    <property type="entry name" value="TRM5-TYW2_MTfase"/>
    <property type="match status" value="1"/>
</dbReference>
<dbReference type="InterPro" id="IPR056744">
    <property type="entry name" value="TRM5/TYW2-like_N"/>
</dbReference>
<feature type="domain" description="SAM-dependent methyltransferase TRM5/TYW2-type" evidence="4">
    <location>
        <begin position="90"/>
        <end position="391"/>
    </location>
</feature>
<sequence length="392" mass="44538">MAMGRRDHFTRIFGVLLVICLLWFVQRYLPHLRRLLVRKLSRLKLLMGICTGMGPSKRQRRKYDIFVRKLREGGCAKDDTEIEKLFPRHFERIGHVVIVKLNNTVSLNEFAQCAKAFAQSFYPRAVSVVLVDLHGIAGELREPQLKIVWSADPLSIMEPKDSLKYALRQKAMDSVLTENDARKFEICTNSKTFATHVENGIRYSFDVCQAMFCSGNGVERMHFANIVAKDEVVVDMFSGIGYFTLPLAVHGCVKIIHALEKNENSAVYLKFNALQNRVSHLINVLHGDNREVGSELCGQCNRVIMGYLPSCSHFLHRALSFLRLSISGKPVGTIHYHFVAPKNHARQVLEEQIKSALGDIVFHSLRVADIRNVKSYAPKQFHFVADLVFPSV</sequence>
<organism evidence="5">
    <name type="scientific">Trypanosoma vivax (strain Y486)</name>
    <dbReference type="NCBI Taxonomy" id="1055687"/>
    <lineage>
        <taxon>Eukaryota</taxon>
        <taxon>Discoba</taxon>
        <taxon>Euglenozoa</taxon>
        <taxon>Kinetoplastea</taxon>
        <taxon>Metakinetoplastina</taxon>
        <taxon>Trypanosomatida</taxon>
        <taxon>Trypanosomatidae</taxon>
        <taxon>Trypanosoma</taxon>
        <taxon>Duttonella</taxon>
    </lineage>
</organism>
<dbReference type="Gene3D" id="3.40.50.150">
    <property type="entry name" value="Vaccinia Virus protein VP39"/>
    <property type="match status" value="1"/>
</dbReference>
<gene>
    <name evidence="5" type="ORF">TVY486_1003060</name>
</gene>
<dbReference type="GO" id="GO:0008175">
    <property type="term" value="F:tRNA methyltransferase activity"/>
    <property type="evidence" value="ECO:0007669"/>
    <property type="project" value="TreeGrafter"/>
</dbReference>
<name>G0U5V2_TRYVY</name>
<keyword evidence="1" id="KW-0808">Transferase</keyword>
<dbReference type="InterPro" id="IPR056743">
    <property type="entry name" value="TRM5-TYW2-like_MTfase"/>
</dbReference>
<dbReference type="AlphaFoldDB" id="G0U5V2"/>
<dbReference type="Gene3D" id="3.30.300.110">
    <property type="entry name" value="Met-10+ protein-like domains"/>
    <property type="match status" value="1"/>
</dbReference>
<accession>G0U5V2</accession>
<keyword evidence="3" id="KW-0819">tRNA processing</keyword>
<dbReference type="Pfam" id="PF25133">
    <property type="entry name" value="TYW2_N_2"/>
    <property type="match status" value="1"/>
</dbReference>
<dbReference type="PANTHER" id="PTHR23245:SF41">
    <property type="entry name" value="TRNA(PHE) (4-DEMETHYLWYOSINE(37)-C(7)) AMINOCARBOXYPROPYLTRANSFERASE"/>
    <property type="match status" value="1"/>
</dbReference>
<dbReference type="GO" id="GO:0005737">
    <property type="term" value="C:cytoplasm"/>
    <property type="evidence" value="ECO:0007669"/>
    <property type="project" value="TreeGrafter"/>
</dbReference>
<dbReference type="SUPFAM" id="SSF53335">
    <property type="entry name" value="S-adenosyl-L-methionine-dependent methyltransferases"/>
    <property type="match status" value="1"/>
</dbReference>
<protein>
    <recommendedName>
        <fullName evidence="4">SAM-dependent methyltransferase TRM5/TYW2-type domain-containing protein</fullName>
    </recommendedName>
</protein>
<dbReference type="EMBL" id="HE573026">
    <property type="protein sequence ID" value="CCC51253.1"/>
    <property type="molecule type" value="Genomic_DNA"/>
</dbReference>
<evidence type="ECO:0000259" key="4">
    <source>
        <dbReference type="PROSITE" id="PS51684"/>
    </source>
</evidence>
<dbReference type="InterPro" id="IPR029063">
    <property type="entry name" value="SAM-dependent_MTases_sf"/>
</dbReference>
<dbReference type="InterPro" id="IPR030382">
    <property type="entry name" value="MeTrfase_TRM5/TYW2"/>
</dbReference>
<evidence type="ECO:0000256" key="2">
    <source>
        <dbReference type="ARBA" id="ARBA00022691"/>
    </source>
</evidence>
<dbReference type="GO" id="GO:0030488">
    <property type="term" value="P:tRNA methylation"/>
    <property type="evidence" value="ECO:0007669"/>
    <property type="project" value="TreeGrafter"/>
</dbReference>
<dbReference type="VEuPathDB" id="TriTrypDB:TvY486_1003060"/>
<reference evidence="5" key="1">
    <citation type="journal article" date="2012" name="Proc. Natl. Acad. Sci. U.S.A.">
        <title>Antigenic diversity is generated by distinct evolutionary mechanisms in African trypanosome species.</title>
        <authorList>
            <person name="Jackson A.P."/>
            <person name="Berry A."/>
            <person name="Aslett M."/>
            <person name="Allison H.C."/>
            <person name="Burton P."/>
            <person name="Vavrova-Anderson J."/>
            <person name="Brown R."/>
            <person name="Browne H."/>
            <person name="Corton N."/>
            <person name="Hauser H."/>
            <person name="Gamble J."/>
            <person name="Gilderthorp R."/>
            <person name="Marcello L."/>
            <person name="McQuillan J."/>
            <person name="Otto T.D."/>
            <person name="Quail M.A."/>
            <person name="Sanders M.J."/>
            <person name="van Tonder A."/>
            <person name="Ginger M.L."/>
            <person name="Field M.C."/>
            <person name="Barry J.D."/>
            <person name="Hertz-Fowler C."/>
            <person name="Berriman M."/>
        </authorList>
    </citation>
    <scope>NUCLEOTIDE SEQUENCE</scope>
    <source>
        <strain evidence="5">Y486</strain>
    </source>
</reference>
<proteinExistence type="predicted"/>
<dbReference type="PROSITE" id="PS51684">
    <property type="entry name" value="SAM_MT_TRM5_TYW2"/>
    <property type="match status" value="1"/>
</dbReference>
<dbReference type="PANTHER" id="PTHR23245">
    <property type="entry name" value="TRNA METHYLTRANSFERASE"/>
    <property type="match status" value="1"/>
</dbReference>
<evidence type="ECO:0000313" key="5">
    <source>
        <dbReference type="EMBL" id="CCC51253.1"/>
    </source>
</evidence>
<evidence type="ECO:0000256" key="1">
    <source>
        <dbReference type="ARBA" id="ARBA00022679"/>
    </source>
</evidence>